<reference evidence="1" key="1">
    <citation type="submission" date="2018-10" db="EMBL/GenBank/DDBJ databases">
        <title>Hidden diversity of soil giant viruses.</title>
        <authorList>
            <person name="Schulz F."/>
            <person name="Alteio L."/>
            <person name="Goudeau D."/>
            <person name="Ryan E.M."/>
            <person name="Malmstrom R.R."/>
            <person name="Blanchard J."/>
            <person name="Woyke T."/>
        </authorList>
    </citation>
    <scope>NUCLEOTIDE SEQUENCE</scope>
    <source>
        <strain evidence="1">HYV1</strain>
    </source>
</reference>
<organism evidence="1">
    <name type="scientific">Hyperionvirus sp</name>
    <dbReference type="NCBI Taxonomy" id="2487770"/>
    <lineage>
        <taxon>Viruses</taxon>
        <taxon>Varidnaviria</taxon>
        <taxon>Bamfordvirae</taxon>
        <taxon>Nucleocytoviricota</taxon>
        <taxon>Megaviricetes</taxon>
        <taxon>Imitervirales</taxon>
        <taxon>Mimiviridae</taxon>
        <taxon>Klosneuvirinae</taxon>
    </lineage>
</organism>
<evidence type="ECO:0000313" key="1">
    <source>
        <dbReference type="EMBL" id="AYV82732.1"/>
    </source>
</evidence>
<sequence length="376" mass="43489">MRRFAQVVQRSCRFAAVAGRTVNRISRRIPVAALYKVTPRKIAVFVFAAAVPITAAAAPTNSKYHTTAVNFIENEPWDLYLTNPEKDLKLFTKTLEYARYCNDNVPKLKEMFTTINFKSIIYKLIYLDNKEQEAKENYPKNYLKIFHDNFGFDNVPNITNICTEVINSVGGWQYQGQIQYSIQWQFLQNNLFPYIHDEASRKSIIAKLVSITPTDRLFELIKTVISGSKTQIIVDGYVNFSNTYENFQFFASRDLIDASKTVEYLDKVVSNIPSRLQVYKILDYLITLNPDESAKKAMTLLIIQKMEGDTTEDWKTFLSCLIDKIDYTFTEDDTEKLTKALNDSYEKLRNKETKTRAMNLIRYISVKHPKLGVIPN</sequence>
<accession>A0A3G5A6S1</accession>
<dbReference type="EMBL" id="MK072384">
    <property type="protein sequence ID" value="AYV82732.1"/>
    <property type="molecule type" value="Genomic_DNA"/>
</dbReference>
<gene>
    <name evidence="1" type="ORF">Hyperionvirus2_100</name>
</gene>
<proteinExistence type="predicted"/>
<name>A0A3G5A6S1_9VIRU</name>
<protein>
    <submittedName>
        <fullName evidence="1">Uncharacterized protein</fullName>
    </submittedName>
</protein>